<dbReference type="Proteomes" id="UP000053989">
    <property type="component" value="Unassembled WGS sequence"/>
</dbReference>
<dbReference type="EMBL" id="KN822166">
    <property type="protein sequence ID" value="KIM53932.1"/>
    <property type="molecule type" value="Genomic_DNA"/>
</dbReference>
<feature type="region of interest" description="Disordered" evidence="1">
    <location>
        <begin position="1"/>
        <end position="31"/>
    </location>
</feature>
<reference evidence="2 3" key="1">
    <citation type="submission" date="2014-04" db="EMBL/GenBank/DDBJ databases">
        <authorList>
            <consortium name="DOE Joint Genome Institute"/>
            <person name="Kuo A."/>
            <person name="Kohler A."/>
            <person name="Nagy L.G."/>
            <person name="Floudas D."/>
            <person name="Copeland A."/>
            <person name="Barry K.W."/>
            <person name="Cichocki N."/>
            <person name="Veneault-Fourrey C."/>
            <person name="LaButti K."/>
            <person name="Lindquist E.A."/>
            <person name="Lipzen A."/>
            <person name="Lundell T."/>
            <person name="Morin E."/>
            <person name="Murat C."/>
            <person name="Sun H."/>
            <person name="Tunlid A."/>
            <person name="Henrissat B."/>
            <person name="Grigoriev I.V."/>
            <person name="Hibbett D.S."/>
            <person name="Martin F."/>
            <person name="Nordberg H.P."/>
            <person name="Cantor M.N."/>
            <person name="Hua S.X."/>
        </authorList>
    </citation>
    <scope>NUCLEOTIDE SEQUENCE [LARGE SCALE GENOMIC DNA]</scope>
    <source>
        <strain evidence="2 3">Foug A</strain>
    </source>
</reference>
<organism evidence="2 3">
    <name type="scientific">Scleroderma citrinum Foug A</name>
    <dbReference type="NCBI Taxonomy" id="1036808"/>
    <lineage>
        <taxon>Eukaryota</taxon>
        <taxon>Fungi</taxon>
        <taxon>Dikarya</taxon>
        <taxon>Basidiomycota</taxon>
        <taxon>Agaricomycotina</taxon>
        <taxon>Agaricomycetes</taxon>
        <taxon>Agaricomycetidae</taxon>
        <taxon>Boletales</taxon>
        <taxon>Sclerodermatineae</taxon>
        <taxon>Sclerodermataceae</taxon>
        <taxon>Scleroderma</taxon>
    </lineage>
</organism>
<name>A0A0C2ZMS8_9AGAM</name>
<evidence type="ECO:0000313" key="3">
    <source>
        <dbReference type="Proteomes" id="UP000053989"/>
    </source>
</evidence>
<accession>A0A0C2ZMS8</accession>
<gene>
    <name evidence="2" type="ORF">SCLCIDRAFT_1222459</name>
</gene>
<dbReference type="AlphaFoldDB" id="A0A0C2ZMS8"/>
<dbReference type="HOGENOM" id="CLU_2980389_0_0_1"/>
<dbReference type="InParanoid" id="A0A0C2ZMS8"/>
<evidence type="ECO:0000256" key="1">
    <source>
        <dbReference type="SAM" id="MobiDB-lite"/>
    </source>
</evidence>
<protein>
    <submittedName>
        <fullName evidence="2">Uncharacterized protein</fullName>
    </submittedName>
</protein>
<proteinExistence type="predicted"/>
<reference evidence="3" key="2">
    <citation type="submission" date="2015-01" db="EMBL/GenBank/DDBJ databases">
        <title>Evolutionary Origins and Diversification of the Mycorrhizal Mutualists.</title>
        <authorList>
            <consortium name="DOE Joint Genome Institute"/>
            <consortium name="Mycorrhizal Genomics Consortium"/>
            <person name="Kohler A."/>
            <person name="Kuo A."/>
            <person name="Nagy L.G."/>
            <person name="Floudas D."/>
            <person name="Copeland A."/>
            <person name="Barry K.W."/>
            <person name="Cichocki N."/>
            <person name="Veneault-Fourrey C."/>
            <person name="LaButti K."/>
            <person name="Lindquist E.A."/>
            <person name="Lipzen A."/>
            <person name="Lundell T."/>
            <person name="Morin E."/>
            <person name="Murat C."/>
            <person name="Riley R."/>
            <person name="Ohm R."/>
            <person name="Sun H."/>
            <person name="Tunlid A."/>
            <person name="Henrissat B."/>
            <person name="Grigoriev I.V."/>
            <person name="Hibbett D.S."/>
            <person name="Martin F."/>
        </authorList>
    </citation>
    <scope>NUCLEOTIDE SEQUENCE [LARGE SCALE GENOMIC DNA]</scope>
    <source>
        <strain evidence="3">Foug A</strain>
    </source>
</reference>
<sequence>MEILKKGRLGLEETREKSARRRISPSASKPPGLVSLSNGWRQIHACVGADWRGREFLI</sequence>
<keyword evidence="3" id="KW-1185">Reference proteome</keyword>
<evidence type="ECO:0000313" key="2">
    <source>
        <dbReference type="EMBL" id="KIM53932.1"/>
    </source>
</evidence>